<dbReference type="GO" id="GO:0004419">
    <property type="term" value="F:hydroxymethylglutaryl-CoA lyase activity"/>
    <property type="evidence" value="ECO:0007669"/>
    <property type="project" value="UniProtKB-EC"/>
</dbReference>
<dbReference type="CDD" id="cd07938">
    <property type="entry name" value="DRE_TIM_HMGL"/>
    <property type="match status" value="1"/>
</dbReference>
<keyword evidence="3 5" id="KW-0456">Lyase</keyword>
<organism evidence="5 6">
    <name type="scientific">Aquamicrobium terrae</name>
    <dbReference type="NCBI Taxonomy" id="1324945"/>
    <lineage>
        <taxon>Bacteria</taxon>
        <taxon>Pseudomonadati</taxon>
        <taxon>Pseudomonadota</taxon>
        <taxon>Alphaproteobacteria</taxon>
        <taxon>Hyphomicrobiales</taxon>
        <taxon>Phyllobacteriaceae</taxon>
        <taxon>Aquamicrobium</taxon>
    </lineage>
</organism>
<evidence type="ECO:0000256" key="3">
    <source>
        <dbReference type="ARBA" id="ARBA00023239"/>
    </source>
</evidence>
<dbReference type="Proteomes" id="UP001549076">
    <property type="component" value="Unassembled WGS sequence"/>
</dbReference>
<keyword evidence="2" id="KW-0479">Metal-binding</keyword>
<evidence type="ECO:0000256" key="1">
    <source>
        <dbReference type="ARBA" id="ARBA00009405"/>
    </source>
</evidence>
<dbReference type="InterPro" id="IPR043594">
    <property type="entry name" value="HMGL"/>
</dbReference>
<dbReference type="Pfam" id="PF00682">
    <property type="entry name" value="HMGL-like"/>
    <property type="match status" value="1"/>
</dbReference>
<comment type="similarity">
    <text evidence="1">Belongs to the HMG-CoA lyase family.</text>
</comment>
<dbReference type="PANTHER" id="PTHR42738:SF7">
    <property type="entry name" value="HYDROXYMETHYLGLUTARYL-COA LYASE"/>
    <property type="match status" value="1"/>
</dbReference>
<keyword evidence="6" id="KW-1185">Reference proteome</keyword>
<dbReference type="EC" id="4.1.3.4" evidence="5"/>
<dbReference type="InterPro" id="IPR000891">
    <property type="entry name" value="PYR_CT"/>
</dbReference>
<dbReference type="RefSeq" id="WP_354199634.1">
    <property type="nucleotide sequence ID" value="NZ_JBEPML010000028.1"/>
</dbReference>
<dbReference type="Gene3D" id="3.20.20.70">
    <property type="entry name" value="Aldolase class I"/>
    <property type="match status" value="1"/>
</dbReference>
<evidence type="ECO:0000259" key="4">
    <source>
        <dbReference type="PROSITE" id="PS50991"/>
    </source>
</evidence>
<accession>A0ABV2N7C2</accession>
<dbReference type="NCBIfam" id="NF004283">
    <property type="entry name" value="PRK05692.1"/>
    <property type="match status" value="1"/>
</dbReference>
<sequence length="324" mass="34854">MSDLPNRISIKEEGPREGFQIESAAIPTERKVALIDALSGTGLRKIQIVSFVNPRRVPGMADADDVVRTFRKAEGVDYYALWLNLQGFERALVHRARLAVRGTLQTCASEAFLRRNQNRNLAQNEAYQRHVADAYRNAGVPVDRGSVMAAFGCNFEGDIAPATVLRMVDLIFAVAAENAFQIDEIALADTMGWATPRSIKRVVGAVRDRYPDARINLHLHDTRGMGIANAYAGLEMGVDSFDASVAGLGGCPFAAHPGASGNVCTEDLVFMCEEMGIETGVDLGALIEAAHLARDIVGHSLPGHLMQGGKLSALRQARKAVAGG</sequence>
<protein>
    <submittedName>
        <fullName evidence="5">Hydroxymethylglutaryl-CoA lyase</fullName>
        <ecNumber evidence="5">4.1.3.4</ecNumber>
    </submittedName>
</protein>
<reference evidence="5 6" key="1">
    <citation type="submission" date="2024-06" db="EMBL/GenBank/DDBJ databases">
        <title>Genomic Encyclopedia of Type Strains, Phase IV (KMG-IV): sequencing the most valuable type-strain genomes for metagenomic binning, comparative biology and taxonomic classification.</title>
        <authorList>
            <person name="Goeker M."/>
        </authorList>
    </citation>
    <scope>NUCLEOTIDE SEQUENCE [LARGE SCALE GENOMIC DNA]</scope>
    <source>
        <strain evidence="5 6">DSM 27865</strain>
    </source>
</reference>
<proteinExistence type="inferred from homology"/>
<gene>
    <name evidence="5" type="ORF">ABID37_004963</name>
</gene>
<name>A0ABV2N7C2_9HYPH</name>
<comment type="caution">
    <text evidence="5">The sequence shown here is derived from an EMBL/GenBank/DDBJ whole genome shotgun (WGS) entry which is preliminary data.</text>
</comment>
<dbReference type="EMBL" id="JBEPML010000028">
    <property type="protein sequence ID" value="MET3794723.1"/>
    <property type="molecule type" value="Genomic_DNA"/>
</dbReference>
<evidence type="ECO:0000313" key="5">
    <source>
        <dbReference type="EMBL" id="MET3794723.1"/>
    </source>
</evidence>
<dbReference type="SUPFAM" id="SSF51569">
    <property type="entry name" value="Aldolase"/>
    <property type="match status" value="1"/>
</dbReference>
<evidence type="ECO:0000313" key="6">
    <source>
        <dbReference type="Proteomes" id="UP001549076"/>
    </source>
</evidence>
<evidence type="ECO:0000256" key="2">
    <source>
        <dbReference type="ARBA" id="ARBA00022723"/>
    </source>
</evidence>
<dbReference type="PANTHER" id="PTHR42738">
    <property type="entry name" value="HYDROXYMETHYLGLUTARYL-COA LYASE"/>
    <property type="match status" value="1"/>
</dbReference>
<feature type="domain" description="Pyruvate carboxyltransferase" evidence="4">
    <location>
        <begin position="8"/>
        <end position="287"/>
    </location>
</feature>
<dbReference type="PROSITE" id="PS50991">
    <property type="entry name" value="PYR_CT"/>
    <property type="match status" value="1"/>
</dbReference>
<dbReference type="InterPro" id="IPR013785">
    <property type="entry name" value="Aldolase_TIM"/>
</dbReference>